<name>A0A179GH31_PURLI</name>
<evidence type="ECO:0000313" key="2">
    <source>
        <dbReference type="EMBL" id="OAQ76439.1"/>
    </source>
</evidence>
<feature type="region of interest" description="Disordered" evidence="1">
    <location>
        <begin position="79"/>
        <end position="106"/>
    </location>
</feature>
<dbReference type="PROSITE" id="PS51257">
    <property type="entry name" value="PROKAR_LIPOPROTEIN"/>
    <property type="match status" value="1"/>
</dbReference>
<protein>
    <submittedName>
        <fullName evidence="2">Uncharacterized protein</fullName>
    </submittedName>
</protein>
<dbReference type="Proteomes" id="UP000078240">
    <property type="component" value="Unassembled WGS sequence"/>
</dbReference>
<evidence type="ECO:0000256" key="1">
    <source>
        <dbReference type="SAM" id="MobiDB-lite"/>
    </source>
</evidence>
<dbReference type="EMBL" id="LSBH01000007">
    <property type="protein sequence ID" value="OAQ76439.1"/>
    <property type="molecule type" value="Genomic_DNA"/>
</dbReference>
<evidence type="ECO:0000313" key="3">
    <source>
        <dbReference type="Proteomes" id="UP000078240"/>
    </source>
</evidence>
<accession>A0A179GH31</accession>
<dbReference type="AlphaFoldDB" id="A0A179GH31"/>
<feature type="compositionally biased region" description="Basic residues" evidence="1">
    <location>
        <begin position="89"/>
        <end position="106"/>
    </location>
</feature>
<comment type="caution">
    <text evidence="2">The sequence shown here is derived from an EMBL/GenBank/DDBJ whole genome shotgun (WGS) entry which is preliminary data.</text>
</comment>
<organism evidence="2 3">
    <name type="scientific">Purpureocillium lilacinum</name>
    <name type="common">Paecilomyces lilacinus</name>
    <dbReference type="NCBI Taxonomy" id="33203"/>
    <lineage>
        <taxon>Eukaryota</taxon>
        <taxon>Fungi</taxon>
        <taxon>Dikarya</taxon>
        <taxon>Ascomycota</taxon>
        <taxon>Pezizomycotina</taxon>
        <taxon>Sordariomycetes</taxon>
        <taxon>Hypocreomycetidae</taxon>
        <taxon>Hypocreales</taxon>
        <taxon>Ophiocordycipitaceae</taxon>
        <taxon>Purpureocillium</taxon>
    </lineage>
</organism>
<proteinExistence type="predicted"/>
<gene>
    <name evidence="2" type="ORF">VFPBJ_08799</name>
</gene>
<sequence length="106" mass="12390">MYGVCMRSFVSPQHNTTPFFCTSISCFISQIQDKKKNIRPSIRSVPRTTLPRATWFWSRRPPITLFLSAVHYSHRSSHAWSSLSTPVPGRRRRRAKNKRHHIGEIL</sequence>
<reference evidence="2 3" key="1">
    <citation type="submission" date="2016-01" db="EMBL/GenBank/DDBJ databases">
        <title>Biosynthesis of antibiotic leucinostatins and their inhibition on Phytophthora in bio-control Purpureocillium lilacinum.</title>
        <authorList>
            <person name="Wang G."/>
            <person name="Liu Z."/>
            <person name="Lin R."/>
            <person name="Li E."/>
            <person name="Mao Z."/>
            <person name="Ling J."/>
            <person name="Yin W."/>
            <person name="Xie B."/>
        </authorList>
    </citation>
    <scope>NUCLEOTIDE SEQUENCE [LARGE SCALE GENOMIC DNA]</scope>
    <source>
        <strain evidence="2">PLBJ-1</strain>
    </source>
</reference>